<reference evidence="1 2" key="13">
    <citation type="journal article" date="1998" name="Virus Genes">
        <title>Identification of a thymidylate synthase gene within the genome of Chilo iridescent virus.</title>
        <authorList>
            <person name="Muller K."/>
            <person name="Tidona C.A."/>
            <person name="Bahr U."/>
            <person name="Darai G."/>
        </authorList>
    </citation>
    <scope>NUCLEOTIDE SEQUENCE [LARGE SCALE GENOMIC DNA]</scope>
</reference>
<dbReference type="EMBL" id="AF303741">
    <property type="protein sequence ID" value="AAK82043.1"/>
    <property type="molecule type" value="Genomic_DNA"/>
</dbReference>
<keyword evidence="2" id="KW-1185">Reference proteome</keyword>
<reference evidence="1 2" key="14">
    <citation type="journal article" date="1999" name="Virus Genes">
        <title>Identification of a gene cluster within the genome of Chilo iridescent virus encoding enzymes involved in viral DNA replication and processing.</title>
        <authorList>
            <person name="Muller K."/>
            <person name="Tidona C.A."/>
            <person name="Darai G."/>
        </authorList>
    </citation>
    <scope>NUCLEOTIDE SEQUENCE [LARGE SCALE GENOMIC DNA]</scope>
</reference>
<reference evidence="1 2" key="10">
    <citation type="journal article" date="1994" name="Nucleic Acids Res.">
        <title>Identification of genes encoding zinc finger proteins, non-histone chromosomal HMG protein homologue, and a putative GTP phosphohydrolase in the genome of Chilo iridescent virus.</title>
        <authorList>
            <person name="Schnitzler P."/>
            <person name="Hug M."/>
            <person name="Handermann M."/>
            <person name="Janssen W."/>
            <person name="Koonin E.V."/>
            <person name="Delius H."/>
            <person name="Darai C."/>
        </authorList>
    </citation>
    <scope>NUCLEOTIDE SEQUENCE [LARGE SCALE GENOMIC DNA]</scope>
</reference>
<sequence>MNSYNFIFHQRLFFSHFETLQKIVTFLTSKKAHVICCYDNVICHYIVTTYFINIFYIISMKI</sequence>
<reference evidence="1 2" key="4">
    <citation type="journal article" date="1988" name="Virology">
        <title>Identification and characterization of the repetitive DNA element in the genome of insect iridescent virus type 6.</title>
        <authorList>
            <person name="Fischer M."/>
            <person name="Schnitzler P."/>
            <person name="Delius H."/>
            <person name="Darai G."/>
        </authorList>
    </citation>
    <scope>NUCLEOTIDE SEQUENCE [LARGE SCALE GENOMIC DNA]</scope>
</reference>
<protein>
    <submittedName>
        <fullName evidence="1">173R</fullName>
    </submittedName>
</protein>
<reference evidence="1 2" key="6">
    <citation type="journal article" date="1992" name="Virus Genes">
        <title>Characterization of the third origin of DNA replication of the genome of insect iridescent virus type 6.</title>
        <authorList>
            <person name="Sonntag K.C."/>
            <person name="Darai G."/>
        </authorList>
    </citation>
    <scope>NUCLEOTIDE SEQUENCE [LARGE SCALE GENOMIC DNA]</scope>
</reference>
<dbReference type="RefSeq" id="NP_149636.1">
    <property type="nucleotide sequence ID" value="NC_003038.1"/>
</dbReference>
<reference evidence="1 2" key="12">
    <citation type="journal article" date="1997" name="Virus Genes">
        <title>The DNA sequence of Chilo iridescent virus between the genome coordinates 0.101 and 0.391; similarities in coding strategy between insect and vertebrate iridoviruses.</title>
        <authorList>
            <person name="Bahr U."/>
            <person name="Tidona C.A."/>
            <person name="Darai G."/>
        </authorList>
    </citation>
    <scope>NUCLEOTIDE SEQUENCE [LARGE SCALE GENOMIC DNA]</scope>
</reference>
<reference evidence="1 2" key="8">
    <citation type="journal article" date="1994" name="Intervirology">
        <title>Identification of the primary structure and the coding capacity of the genome of insect iridescent virus type 6 between the genome coordinates 0.310 and 0.347 (7990 bp).</title>
        <authorList>
            <person name="Sonntag K.C."/>
            <person name="Schnitzler P."/>
            <person name="Janssen W."/>
            <person name="Darai G."/>
        </authorList>
    </citation>
    <scope>NUCLEOTIDE SEQUENCE [LARGE SCALE GENOMIC DNA]</scope>
</reference>
<reference evidence="1 2" key="1">
    <citation type="journal article" date="1984" name="J. Virol.">
        <title>DNA analysis of insect iridescent virus 6: evidence for circular permutation and terminal redundancy.</title>
        <authorList>
            <person name="Delius H."/>
            <person name="Darai G."/>
            <person name="Fluegel R.M."/>
        </authorList>
    </citation>
    <scope>NUCLEOTIDE SEQUENCE [LARGE SCALE GENOMIC DNA]</scope>
</reference>
<evidence type="ECO:0000313" key="1">
    <source>
        <dbReference type="EMBL" id="AAK82043.1"/>
    </source>
</evidence>
<reference evidence="1 2" key="15">
    <citation type="journal article" date="2001" name="Virology">
        <title>Analysis of the first complete DNA sequence of an invertebrate iridovirus: coding strategy of the genome of Chilo iridescent virus.</title>
        <authorList>
            <person name="Jakob N.J."/>
            <person name="Muller K."/>
            <person name="Bahr U."/>
            <person name="Darai G."/>
        </authorList>
    </citation>
    <scope>NUCLEOTIDE SEQUENCE [LARGE SCALE GENOMIC DNA]</scope>
</reference>
<reference evidence="1 2" key="5">
    <citation type="journal article" date="1992" name="Virus Genes">
        <title>Identification and mapping of origins of DNA replication within the DNA sequences of the genome of insect iridescent virus type 6.</title>
        <authorList>
            <person name="Handermann M."/>
            <person name="Schnitzler P."/>
            <person name="Rosen-Wolff A."/>
            <person name="Raab K."/>
            <person name="Sonntag K.C."/>
            <person name="Darai G."/>
        </authorList>
    </citation>
    <scope>NUCLEOTIDE SEQUENCE [LARGE SCALE GENOMIC DNA]</scope>
</reference>
<accession>Q91FY9</accession>
<organismHost>
    <name type="scientific">Acheta domesticus</name>
    <name type="common">House cricket</name>
    <dbReference type="NCBI Taxonomy" id="6997"/>
</organismHost>
<name>Q91FY9_IIV6</name>
<reference evidence="1 2" key="11">
    <citation type="journal article" date="1994" name="Virus Genes">
        <title>Chilo iridescent virus encodes a putative helicase belonging to a distinct family within the "DEAD/H" superfamily: implications for the evolution of large DNA viruses.</title>
        <authorList>
            <person name="Sonntag K.C."/>
            <person name="Schnitzler P."/>
            <person name="Koonin E.V."/>
            <person name="Darai G."/>
        </authorList>
    </citation>
    <scope>NUCLEOTIDE SEQUENCE [LARGE SCALE GENOMIC DNA]</scope>
</reference>
<evidence type="ECO:0000313" key="2">
    <source>
        <dbReference type="Proteomes" id="UP000001359"/>
    </source>
</evidence>
<dbReference type="KEGG" id="vg:1733336"/>
<reference evidence="1 2" key="7">
    <citation type="journal article" date="1993" name="J. Gen. Virol.">
        <title>Identification of the gene encoding the major capsid protein of insect iridescent virus type 6 by polymerase chain reaction.</title>
        <authorList>
            <person name="Stohwasser R."/>
            <person name="Raab K."/>
            <person name="Schnitzler P."/>
            <person name="Janssen W."/>
            <person name="Darai G."/>
        </authorList>
    </citation>
    <scope>NUCLEOTIDE SEQUENCE [LARGE SCALE GENOMIC DNA]</scope>
</reference>
<proteinExistence type="predicted"/>
<reference evidence="1 2" key="9">
    <citation type="journal article" date="1994" name="J. Gen. Virol.">
        <title>Insect iridescent virus type 6 encodes a polypeptide related to the largest subunit of eukaryotic RNA polymerase II.</title>
        <authorList>
            <person name="Schnitzler P."/>
            <person name="Sonntag K.C."/>
            <person name="Muller M."/>
            <person name="Janssen W."/>
            <person name="Bugert J.J."/>
            <person name="Koonin E.V."/>
            <person name="Darai G."/>
        </authorList>
    </citation>
    <scope>NUCLEOTIDE SEQUENCE [LARGE SCALE GENOMIC DNA]</scope>
</reference>
<dbReference type="Proteomes" id="UP000001359">
    <property type="component" value="Segment"/>
</dbReference>
<reference evidence="1 2" key="2">
    <citation type="journal article" date="1986" name="Med. Microbiol. Immunol.">
        <title>Insect iridescent virus type 6 induced toxic degenerative hepatitis in mice.</title>
        <authorList>
            <person name="Lorbacher de Ruiz H."/>
            <person name="Gelderblom H."/>
            <person name="Hofmann W."/>
            <person name="Darai G."/>
        </authorList>
    </citation>
    <scope>NUCLEOTIDE SEQUENCE [LARGE SCALE GENOMIC DNA]</scope>
</reference>
<organismHost>
    <name type="scientific">Chilo suppressalis</name>
    <name type="common">Asiatic rice borer moth</name>
    <dbReference type="NCBI Taxonomy" id="168631"/>
</organismHost>
<organismHost>
    <name type="scientific">Gryllus campestris</name>
    <dbReference type="NCBI Taxonomy" id="58607"/>
</organismHost>
<organismHost>
    <name type="scientific">Spodoptera frugiperda</name>
    <name type="common">Fall armyworm</name>
    <dbReference type="NCBI Taxonomy" id="7108"/>
</organismHost>
<organismHost>
    <name type="scientific">Gryllus bimaculatus</name>
    <name type="common">Two-spotted cricket</name>
    <dbReference type="NCBI Taxonomy" id="6999"/>
</organismHost>
<organism evidence="1 2">
    <name type="scientific">Invertebrate iridescent virus 6</name>
    <name type="common">IIV-6</name>
    <name type="synonym">Chilo iridescent virus</name>
    <dbReference type="NCBI Taxonomy" id="176652"/>
    <lineage>
        <taxon>Viruses</taxon>
        <taxon>Varidnaviria</taxon>
        <taxon>Bamfordvirae</taxon>
        <taxon>Nucleocytoviricota</taxon>
        <taxon>Megaviricetes</taxon>
        <taxon>Pimascovirales</taxon>
        <taxon>Pimascovirales incertae sedis</taxon>
        <taxon>Iridoviridae</taxon>
        <taxon>Betairidovirinae</taxon>
        <taxon>Iridovirus</taxon>
        <taxon>Iridovirus chilo1</taxon>
    </lineage>
</organism>
<reference evidence="1 2" key="3">
    <citation type="journal article" date="1987" name="Virology">
        <title>Molecular cloning and physical mapping of the genome of insect iridescent virus type 6: further evidence for circular permutation of the viral genome.</title>
        <authorList>
            <person name="Schnitzler P."/>
            <person name="Soltau J.B."/>
            <person name="Fischer M."/>
            <person name="Reisner H."/>
            <person name="Scholz J."/>
            <person name="Delius H."/>
            <person name="Darai G."/>
        </authorList>
    </citation>
    <scope>NUCLEOTIDE SEQUENCE [LARGE SCALE GENOMIC DNA]</scope>
</reference>
<dbReference type="GeneID" id="1733336"/>